<evidence type="ECO:0000313" key="2">
    <source>
        <dbReference type="Proteomes" id="UP000007886"/>
    </source>
</evidence>
<name>A0AAI8MCR0_9BRAD</name>
<organism evidence="1 2">
    <name type="scientific">Bradyrhizobium cosmicum</name>
    <dbReference type="NCBI Taxonomy" id="1404864"/>
    <lineage>
        <taxon>Bacteria</taxon>
        <taxon>Pseudomonadati</taxon>
        <taxon>Pseudomonadota</taxon>
        <taxon>Alphaproteobacteria</taxon>
        <taxon>Hyphomicrobiales</taxon>
        <taxon>Nitrobacteraceae</taxon>
        <taxon>Bradyrhizobium</taxon>
    </lineage>
</organism>
<dbReference type="AlphaFoldDB" id="A0AAI8MCR0"/>
<dbReference type="EMBL" id="AP012279">
    <property type="protein sequence ID" value="BAL77743.1"/>
    <property type="molecule type" value="Genomic_DNA"/>
</dbReference>
<protein>
    <submittedName>
        <fullName evidence="1">Uncharacterized protein</fullName>
    </submittedName>
</protein>
<reference evidence="1 2" key="1">
    <citation type="journal article" date="2012" name="Microbes Environ.">
        <title>Complete genome sequence of Bradyrhizobium sp. S23321: insights into symbiosis evolution in soil oligotrophs.</title>
        <authorList>
            <person name="Okubo T."/>
            <person name="Tsukui T."/>
            <person name="Maita H."/>
            <person name="Okamoto S."/>
            <person name="Oshima K."/>
            <person name="Fujisawa T."/>
            <person name="Saito A."/>
            <person name="Futamata H."/>
            <person name="Hattori R."/>
            <person name="Shimomura Y."/>
            <person name="Haruta S."/>
            <person name="Morimoto S."/>
            <person name="Wang Y."/>
            <person name="Sakai Y."/>
            <person name="Hattori M."/>
            <person name="Aizawa S."/>
            <person name="Nagashima K.V.P."/>
            <person name="Masuda S."/>
            <person name="Hattori T."/>
            <person name="Yamashita A."/>
            <person name="Bao Z."/>
            <person name="Hayatsu M."/>
            <person name="Kajiya-Kanegae H."/>
            <person name="Yoshinaga I."/>
            <person name="Sakamoto K."/>
            <person name="Toyota K."/>
            <person name="Nakao M."/>
            <person name="Kohara M."/>
            <person name="Anda M."/>
            <person name="Niwa R."/>
            <person name="Jung-Hwan P."/>
            <person name="Sameshima-Saito R."/>
            <person name="Tokuda S."/>
            <person name="Yamamoto S."/>
            <person name="Yamamoto S."/>
            <person name="Yokoyama T."/>
            <person name="Akutsu T."/>
            <person name="Nakamura Y."/>
            <person name="Nakahira-Yanaka Y."/>
            <person name="Takada Hoshino Y."/>
            <person name="Hirakawa H."/>
            <person name="Mitsui H."/>
            <person name="Terasawa K."/>
            <person name="Itakura M."/>
            <person name="Sato S."/>
            <person name="Ikeda-Ohtsubo W."/>
            <person name="Sakakura N."/>
            <person name="Kaminuma E."/>
            <person name="Minamisawa K."/>
        </authorList>
    </citation>
    <scope>NUCLEOTIDE SEQUENCE [LARGE SCALE GENOMIC DNA]</scope>
    <source>
        <strain evidence="1 2">S23321</strain>
    </source>
</reference>
<dbReference type="KEGG" id="brs:S23_45490"/>
<gene>
    <name evidence="1" type="ORF">S23_45490</name>
</gene>
<keyword evidence="2" id="KW-1185">Reference proteome</keyword>
<sequence>MELHERSLSCNPISLFQWSVETLADIVGADSCWAGWADLQRGEVDLCASFSHNLPADFEGFWSDIKHEDVLAHEVMTTKSTLAHYDRYGPRQTEGMAAPSDRYRIEKMAVVVADQPDNPVSLFMSAQPIWSWGAPYAVGLAGSRD</sequence>
<accession>A0AAI8MCR0</accession>
<evidence type="ECO:0000313" key="1">
    <source>
        <dbReference type="EMBL" id="BAL77743.1"/>
    </source>
</evidence>
<dbReference type="Proteomes" id="UP000007886">
    <property type="component" value="Chromosome"/>
</dbReference>
<proteinExistence type="predicted"/>